<dbReference type="EC" id="3.1.3.71" evidence="3"/>
<dbReference type="InterPro" id="IPR005238">
    <property type="entry name" value="ComB-like"/>
</dbReference>
<evidence type="ECO:0000256" key="4">
    <source>
        <dbReference type="ARBA" id="ARBA00021948"/>
    </source>
</evidence>
<dbReference type="RefSeq" id="WP_380056844.1">
    <property type="nucleotide sequence ID" value="NZ_JBHLTC010000047.1"/>
</dbReference>
<evidence type="ECO:0000256" key="1">
    <source>
        <dbReference type="ARBA" id="ARBA00001946"/>
    </source>
</evidence>
<dbReference type="PANTHER" id="PTHR37311:SF1">
    <property type="entry name" value="2-PHOSPHOSULFOLACTATE PHOSPHATASE-RELATED"/>
    <property type="match status" value="1"/>
</dbReference>
<accession>A0ABV6QYC7</accession>
<organism evidence="8 9">
    <name type="scientific">Kribbella deserti</name>
    <dbReference type="NCBI Taxonomy" id="1926257"/>
    <lineage>
        <taxon>Bacteria</taxon>
        <taxon>Bacillati</taxon>
        <taxon>Actinomycetota</taxon>
        <taxon>Actinomycetes</taxon>
        <taxon>Propionibacteriales</taxon>
        <taxon>Kribbellaceae</taxon>
        <taxon>Kribbella</taxon>
    </lineage>
</organism>
<dbReference type="PANTHER" id="PTHR37311">
    <property type="entry name" value="2-PHOSPHOSULFOLACTATE PHOSPHATASE-RELATED"/>
    <property type="match status" value="1"/>
</dbReference>
<dbReference type="Pfam" id="PF04029">
    <property type="entry name" value="2-ph_phosp"/>
    <property type="match status" value="1"/>
</dbReference>
<protein>
    <recommendedName>
        <fullName evidence="4">Probable 2-phosphosulfolactate phosphatase</fullName>
        <ecNumber evidence="3">3.1.3.71</ecNumber>
    </recommendedName>
</protein>
<gene>
    <name evidence="8" type="ORF">ACFFGN_34330</name>
</gene>
<comment type="cofactor">
    <cofactor evidence="1">
        <name>Mg(2+)</name>
        <dbReference type="ChEBI" id="CHEBI:18420"/>
    </cofactor>
</comment>
<dbReference type="Proteomes" id="UP001589890">
    <property type="component" value="Unassembled WGS sequence"/>
</dbReference>
<comment type="caution">
    <text evidence="8">The sequence shown here is derived from an EMBL/GenBank/DDBJ whole genome shotgun (WGS) entry which is preliminary data.</text>
</comment>
<evidence type="ECO:0000256" key="7">
    <source>
        <dbReference type="ARBA" id="ARBA00033711"/>
    </source>
</evidence>
<dbReference type="EMBL" id="JBHLTC010000047">
    <property type="protein sequence ID" value="MFC0629193.1"/>
    <property type="molecule type" value="Genomic_DNA"/>
</dbReference>
<comment type="catalytic activity">
    <reaction evidence="7">
        <text>(2R)-O-phospho-3-sulfolactate + H2O = (2R)-3-sulfolactate + phosphate</text>
        <dbReference type="Rhea" id="RHEA:23416"/>
        <dbReference type="ChEBI" id="CHEBI:15377"/>
        <dbReference type="ChEBI" id="CHEBI:15597"/>
        <dbReference type="ChEBI" id="CHEBI:43474"/>
        <dbReference type="ChEBI" id="CHEBI:58738"/>
        <dbReference type="EC" id="3.1.3.71"/>
    </reaction>
</comment>
<keyword evidence="5" id="KW-0378">Hydrolase</keyword>
<sequence length="248" mass="25735">MSVYAQHGYAVRFDWGLRGAEECAPGSSVVAVVDVLSFTTATTVAVEHGIDVLPYRWRDESAIAYAVENQAELAVGRSQAGPGQISLSPVTLQAAQGIRRVVLPSPNGSTISQYVAGLGSVVVAVSLRNASAAARWVRAQEGVVTVIAGGEKWPGGELRPAVEDLWGAGAFLAALEADGLSPEASAAVGAFEAVDDVREALLGSASGRELVALGYQQDVELAAGYDATQVVPVLRDGRFTDMAKALPE</sequence>
<keyword evidence="6" id="KW-0460">Magnesium</keyword>
<evidence type="ECO:0000256" key="3">
    <source>
        <dbReference type="ARBA" id="ARBA00012953"/>
    </source>
</evidence>
<dbReference type="Gene3D" id="3.90.1560.10">
    <property type="entry name" value="ComB-like"/>
    <property type="match status" value="1"/>
</dbReference>
<evidence type="ECO:0000256" key="6">
    <source>
        <dbReference type="ARBA" id="ARBA00022842"/>
    </source>
</evidence>
<name>A0ABV6QYC7_9ACTN</name>
<evidence type="ECO:0000313" key="8">
    <source>
        <dbReference type="EMBL" id="MFC0629193.1"/>
    </source>
</evidence>
<dbReference type="InterPro" id="IPR036702">
    <property type="entry name" value="ComB-like_sf"/>
</dbReference>
<evidence type="ECO:0000256" key="2">
    <source>
        <dbReference type="ARBA" id="ARBA00009997"/>
    </source>
</evidence>
<comment type="similarity">
    <text evidence="2">Belongs to the ComB family.</text>
</comment>
<dbReference type="SUPFAM" id="SSF142823">
    <property type="entry name" value="ComB-like"/>
    <property type="match status" value="1"/>
</dbReference>
<proteinExistence type="inferred from homology"/>
<keyword evidence="9" id="KW-1185">Reference proteome</keyword>
<evidence type="ECO:0000256" key="5">
    <source>
        <dbReference type="ARBA" id="ARBA00022801"/>
    </source>
</evidence>
<reference evidence="8 9" key="1">
    <citation type="submission" date="2024-09" db="EMBL/GenBank/DDBJ databases">
        <authorList>
            <person name="Sun Q."/>
            <person name="Mori K."/>
        </authorList>
    </citation>
    <scope>NUCLEOTIDE SEQUENCE [LARGE SCALE GENOMIC DNA]</scope>
    <source>
        <strain evidence="8 9">CGMCC 1.15906</strain>
    </source>
</reference>
<evidence type="ECO:0000313" key="9">
    <source>
        <dbReference type="Proteomes" id="UP001589890"/>
    </source>
</evidence>